<proteinExistence type="inferred from homology"/>
<dbReference type="Pfam" id="PF01329">
    <property type="entry name" value="Pterin_4a"/>
    <property type="match status" value="1"/>
</dbReference>
<dbReference type="InterPro" id="IPR036428">
    <property type="entry name" value="PCD_sf"/>
</dbReference>
<evidence type="ECO:0000256" key="2">
    <source>
        <dbReference type="ARBA" id="ARBA00006472"/>
    </source>
</evidence>
<evidence type="ECO:0000256" key="1">
    <source>
        <dbReference type="ARBA" id="ARBA00001554"/>
    </source>
</evidence>
<comment type="similarity">
    <text evidence="2">Belongs to the pterin-4-alpha-carbinolamine dehydratase family.</text>
</comment>
<comment type="catalytic activity">
    <reaction evidence="1">
        <text>(4aS,6R)-4a-hydroxy-L-erythro-5,6,7,8-tetrahydrobiopterin = (6R)-L-erythro-6,7-dihydrobiopterin + H2O</text>
        <dbReference type="Rhea" id="RHEA:11920"/>
        <dbReference type="ChEBI" id="CHEBI:15377"/>
        <dbReference type="ChEBI" id="CHEBI:15642"/>
        <dbReference type="ChEBI" id="CHEBI:43120"/>
        <dbReference type="EC" id="4.2.1.96"/>
    </reaction>
</comment>
<keyword evidence="5 6" id="KW-0456">Lyase</keyword>
<evidence type="ECO:0000256" key="4">
    <source>
        <dbReference type="ARBA" id="ARBA00021735"/>
    </source>
</evidence>
<gene>
    <name evidence="6" type="ORF">BJY17_000268</name>
</gene>
<dbReference type="GO" id="GO:0008124">
    <property type="term" value="F:4-alpha-hydroxytetrahydrobiopterin dehydratase activity"/>
    <property type="evidence" value="ECO:0007669"/>
    <property type="project" value="UniProtKB-EC"/>
</dbReference>
<comment type="caution">
    <text evidence="6">The sequence shown here is derived from an EMBL/GenBank/DDBJ whole genome shotgun (WGS) entry which is preliminary data.</text>
</comment>
<reference evidence="6 7" key="1">
    <citation type="submission" date="2020-07" db="EMBL/GenBank/DDBJ databases">
        <title>Sequencing the genomes of 1000 actinobacteria strains.</title>
        <authorList>
            <person name="Klenk H.-P."/>
        </authorList>
    </citation>
    <scope>NUCLEOTIDE SEQUENCE [LARGE SCALE GENOMIC DNA]</scope>
    <source>
        <strain evidence="6 7">DSM 8598</strain>
    </source>
</reference>
<dbReference type="Gene3D" id="3.30.1360.20">
    <property type="entry name" value="Transcriptional coactivator/pterin dehydratase"/>
    <property type="match status" value="1"/>
</dbReference>
<dbReference type="Proteomes" id="UP000549066">
    <property type="component" value="Unassembled WGS sequence"/>
</dbReference>
<dbReference type="AlphaFoldDB" id="A0A852X026"/>
<dbReference type="EC" id="4.2.1.96" evidence="3"/>
<organism evidence="6 7">
    <name type="scientific">Agromyces hippuratus</name>
    <dbReference type="NCBI Taxonomy" id="286438"/>
    <lineage>
        <taxon>Bacteria</taxon>
        <taxon>Bacillati</taxon>
        <taxon>Actinomycetota</taxon>
        <taxon>Actinomycetes</taxon>
        <taxon>Micrococcales</taxon>
        <taxon>Microbacteriaceae</taxon>
        <taxon>Agromyces</taxon>
    </lineage>
</organism>
<keyword evidence="7" id="KW-1185">Reference proteome</keyword>
<evidence type="ECO:0000256" key="5">
    <source>
        <dbReference type="ARBA" id="ARBA00023239"/>
    </source>
</evidence>
<dbReference type="SUPFAM" id="SSF55248">
    <property type="entry name" value="PCD-like"/>
    <property type="match status" value="1"/>
</dbReference>
<dbReference type="PANTHER" id="PTHR12599:SF0">
    <property type="entry name" value="PTERIN-4-ALPHA-CARBINOLAMINE DEHYDRATASE"/>
    <property type="match status" value="1"/>
</dbReference>
<evidence type="ECO:0000313" key="7">
    <source>
        <dbReference type="Proteomes" id="UP000549066"/>
    </source>
</evidence>
<dbReference type="PANTHER" id="PTHR12599">
    <property type="entry name" value="PTERIN-4-ALPHA-CARBINOLAMINE DEHYDRATASE"/>
    <property type="match status" value="1"/>
</dbReference>
<sequence length="103" mass="10788">MDARTILSPADTADDLAGTAFIHVDDHLVGGFGTADFATAVRLLDEVAVVADELNHHPDVRLGWGRVEFELTSHDVGGVTSRDVALAGRIGEIAAEQGARPGN</sequence>
<accession>A0A852X026</accession>
<dbReference type="InterPro" id="IPR001533">
    <property type="entry name" value="Pterin_deHydtase"/>
</dbReference>
<name>A0A852X026_9MICO</name>
<dbReference type="CDD" id="cd00488">
    <property type="entry name" value="PCD_DCoH"/>
    <property type="match status" value="1"/>
</dbReference>
<evidence type="ECO:0000256" key="3">
    <source>
        <dbReference type="ARBA" id="ARBA00013252"/>
    </source>
</evidence>
<dbReference type="RefSeq" id="WP_179549789.1">
    <property type="nucleotide sequence ID" value="NZ_JACCFI010000001.1"/>
</dbReference>
<protein>
    <recommendedName>
        <fullName evidence="4">Putative pterin-4-alpha-carbinolamine dehydratase</fullName>
        <ecNumber evidence="3">4.2.1.96</ecNumber>
    </recommendedName>
</protein>
<evidence type="ECO:0000313" key="6">
    <source>
        <dbReference type="EMBL" id="NYG19521.1"/>
    </source>
</evidence>
<dbReference type="EMBL" id="JACCFI010000001">
    <property type="protein sequence ID" value="NYG19521.1"/>
    <property type="molecule type" value="Genomic_DNA"/>
</dbReference>
<dbReference type="GO" id="GO:0006729">
    <property type="term" value="P:tetrahydrobiopterin biosynthetic process"/>
    <property type="evidence" value="ECO:0007669"/>
    <property type="project" value="InterPro"/>
</dbReference>